<dbReference type="RefSeq" id="XP_058329872.1">
    <property type="nucleotide sequence ID" value="XM_058476982.1"/>
</dbReference>
<protein>
    <submittedName>
        <fullName evidence="2">Uncharacterized protein</fullName>
    </submittedName>
</protein>
<feature type="region of interest" description="Disordered" evidence="1">
    <location>
        <begin position="1"/>
        <end position="23"/>
    </location>
</feature>
<feature type="compositionally biased region" description="Basic residues" evidence="1">
    <location>
        <begin position="1"/>
        <end position="12"/>
    </location>
</feature>
<name>A0A9W9TKT1_9EURO</name>
<gene>
    <name evidence="2" type="ORF">N7468_007686</name>
</gene>
<reference evidence="2" key="1">
    <citation type="submission" date="2022-11" db="EMBL/GenBank/DDBJ databases">
        <authorList>
            <person name="Petersen C."/>
        </authorList>
    </citation>
    <scope>NUCLEOTIDE SEQUENCE</scope>
    <source>
        <strain evidence="2">IBT 19713</strain>
    </source>
</reference>
<evidence type="ECO:0000313" key="2">
    <source>
        <dbReference type="EMBL" id="KAJ5226461.1"/>
    </source>
</evidence>
<accession>A0A9W9TKT1</accession>
<sequence length="90" mass="9881">MIRIRSKPRRVPGKPLSKAKNADYSLRYRGRGRVYLDSGEIDSTEPRRDSDGELGSGRRAGPGLEEYLGQHGGTVQQLLGGVGRSETWAP</sequence>
<evidence type="ECO:0000256" key="1">
    <source>
        <dbReference type="SAM" id="MobiDB-lite"/>
    </source>
</evidence>
<dbReference type="AlphaFoldDB" id="A0A9W9TKT1"/>
<comment type="caution">
    <text evidence="2">The sequence shown here is derived from an EMBL/GenBank/DDBJ whole genome shotgun (WGS) entry which is preliminary data.</text>
</comment>
<dbReference type="EMBL" id="JAPQKS010000005">
    <property type="protein sequence ID" value="KAJ5226461.1"/>
    <property type="molecule type" value="Genomic_DNA"/>
</dbReference>
<reference evidence="2" key="2">
    <citation type="journal article" date="2023" name="IMA Fungus">
        <title>Comparative genomic study of the Penicillium genus elucidates a diverse pangenome and 15 lateral gene transfer events.</title>
        <authorList>
            <person name="Petersen C."/>
            <person name="Sorensen T."/>
            <person name="Nielsen M.R."/>
            <person name="Sondergaard T.E."/>
            <person name="Sorensen J.L."/>
            <person name="Fitzpatrick D.A."/>
            <person name="Frisvad J.C."/>
            <person name="Nielsen K.L."/>
        </authorList>
    </citation>
    <scope>NUCLEOTIDE SEQUENCE</scope>
    <source>
        <strain evidence="2">IBT 19713</strain>
    </source>
</reference>
<feature type="region of interest" description="Disordered" evidence="1">
    <location>
        <begin position="37"/>
        <end position="64"/>
    </location>
</feature>
<dbReference type="Proteomes" id="UP001150941">
    <property type="component" value="Unassembled WGS sequence"/>
</dbReference>
<keyword evidence="3" id="KW-1185">Reference proteome</keyword>
<dbReference type="GeneID" id="83204285"/>
<evidence type="ECO:0000313" key="3">
    <source>
        <dbReference type="Proteomes" id="UP001150941"/>
    </source>
</evidence>
<organism evidence="2 3">
    <name type="scientific">Penicillium chermesinum</name>
    <dbReference type="NCBI Taxonomy" id="63820"/>
    <lineage>
        <taxon>Eukaryota</taxon>
        <taxon>Fungi</taxon>
        <taxon>Dikarya</taxon>
        <taxon>Ascomycota</taxon>
        <taxon>Pezizomycotina</taxon>
        <taxon>Eurotiomycetes</taxon>
        <taxon>Eurotiomycetidae</taxon>
        <taxon>Eurotiales</taxon>
        <taxon>Aspergillaceae</taxon>
        <taxon>Penicillium</taxon>
    </lineage>
</organism>
<proteinExistence type="predicted"/>